<feature type="domain" description="Response regulatory" evidence="2">
    <location>
        <begin position="4"/>
        <end position="119"/>
    </location>
</feature>
<dbReference type="InterPro" id="IPR013976">
    <property type="entry name" value="HDOD"/>
</dbReference>
<dbReference type="PANTHER" id="PTHR33525">
    <property type="match status" value="1"/>
</dbReference>
<dbReference type="CDD" id="cd17569">
    <property type="entry name" value="REC_HupR-like"/>
    <property type="match status" value="1"/>
</dbReference>
<sequence length="402" mass="44633">MMKHILFVDDEQRILDGLKRTLRSMRDEWNMLFACGGEEALRILEQSAIDIVISDMRMPGMDGAQLLREVQRRYPHVIRVILSGQSDKEMVLQSISATHLFLAKPCEAKVLQATIQRACVLPGALKNDSLRAVVGRMQTIPSMPRLYSEIKNLVESDNWSLRAVSDIVAQDPGMTAKVLQLVNSAYFGLATNVSTVEEAVNFLGVDIVQSLMLTADVFTQFPGEQVSAFHIDALWSKGMMTGMLARAIAKAERRPRVEVEQAFIGGLLHDIGILMLAAGCGESYRSLLETARAQKMKLWEIEQSEFGVTHAEVGAYLLALWGIGPSIVEAVSLHHCPGEFPTNDFSPVTAVHVAEVLHQEIAGPAMEYLSSSLDLPYLERLKLADRVPYWRNLAENTRQESA</sequence>
<dbReference type="Gene3D" id="1.10.3210.10">
    <property type="entry name" value="Hypothetical protein af1432"/>
    <property type="match status" value="1"/>
</dbReference>
<evidence type="ECO:0000259" key="3">
    <source>
        <dbReference type="PROSITE" id="PS51833"/>
    </source>
</evidence>
<dbReference type="Proteomes" id="UP000199032">
    <property type="component" value="Unassembled WGS sequence"/>
</dbReference>
<organism evidence="4 5">
    <name type="scientific">Candidatus Nitrospira nitrosa</name>
    <dbReference type="NCBI Taxonomy" id="1742972"/>
    <lineage>
        <taxon>Bacteria</taxon>
        <taxon>Pseudomonadati</taxon>
        <taxon>Nitrospirota</taxon>
        <taxon>Nitrospiria</taxon>
        <taxon>Nitrospirales</taxon>
        <taxon>Nitrospiraceae</taxon>
        <taxon>Nitrospira</taxon>
    </lineage>
</organism>
<dbReference type="Gene3D" id="3.40.50.2300">
    <property type="match status" value="1"/>
</dbReference>
<dbReference type="GO" id="GO:0000160">
    <property type="term" value="P:phosphorelay signal transduction system"/>
    <property type="evidence" value="ECO:0007669"/>
    <property type="project" value="InterPro"/>
</dbReference>
<dbReference type="CDD" id="cd00077">
    <property type="entry name" value="HDc"/>
    <property type="match status" value="1"/>
</dbReference>
<evidence type="ECO:0000313" key="4">
    <source>
        <dbReference type="EMBL" id="CUS38472.1"/>
    </source>
</evidence>
<dbReference type="InterPro" id="IPR052340">
    <property type="entry name" value="RNase_Y/CdgJ"/>
</dbReference>
<dbReference type="InterPro" id="IPR001789">
    <property type="entry name" value="Sig_transdc_resp-reg_receiver"/>
</dbReference>
<gene>
    <name evidence="4" type="ORF">COMA1_50119</name>
</gene>
<evidence type="ECO:0000313" key="5">
    <source>
        <dbReference type="Proteomes" id="UP000199032"/>
    </source>
</evidence>
<dbReference type="AlphaFoldDB" id="A0A0S4LPL7"/>
<accession>A0A0S4LPL7</accession>
<evidence type="ECO:0000259" key="2">
    <source>
        <dbReference type="PROSITE" id="PS50110"/>
    </source>
</evidence>
<keyword evidence="1" id="KW-0597">Phosphoprotein</keyword>
<dbReference type="STRING" id="1742972.COMA1_50119"/>
<dbReference type="PIRSF" id="PIRSF036883">
    <property type="entry name" value="RR_HD-GYP_mod"/>
    <property type="match status" value="1"/>
</dbReference>
<feature type="domain" description="HDOD" evidence="3">
    <location>
        <begin position="140"/>
        <end position="337"/>
    </location>
</feature>
<dbReference type="SUPFAM" id="SSF109604">
    <property type="entry name" value="HD-domain/PDEase-like"/>
    <property type="match status" value="1"/>
</dbReference>
<keyword evidence="5" id="KW-1185">Reference proteome</keyword>
<dbReference type="SUPFAM" id="SSF52172">
    <property type="entry name" value="CheY-like"/>
    <property type="match status" value="1"/>
</dbReference>
<dbReference type="PANTHER" id="PTHR33525:SF3">
    <property type="entry name" value="RIBONUCLEASE Y"/>
    <property type="match status" value="1"/>
</dbReference>
<protein>
    <submittedName>
        <fullName evidence="4">Putative signal transduction protein</fullName>
    </submittedName>
</protein>
<dbReference type="InterPro" id="IPR003607">
    <property type="entry name" value="HD/PDEase_dom"/>
</dbReference>
<dbReference type="OrthoDB" id="9803649at2"/>
<dbReference type="PROSITE" id="PS51833">
    <property type="entry name" value="HDOD"/>
    <property type="match status" value="1"/>
</dbReference>
<dbReference type="InterPro" id="IPR011006">
    <property type="entry name" value="CheY-like_superfamily"/>
</dbReference>
<dbReference type="EMBL" id="CZQA01000011">
    <property type="protein sequence ID" value="CUS38472.1"/>
    <property type="molecule type" value="Genomic_DNA"/>
</dbReference>
<dbReference type="Pfam" id="PF08668">
    <property type="entry name" value="HDOD"/>
    <property type="match status" value="1"/>
</dbReference>
<name>A0A0S4LPL7_9BACT</name>
<dbReference type="RefSeq" id="WP_090750799.1">
    <property type="nucleotide sequence ID" value="NZ_CZQA01000011.1"/>
</dbReference>
<dbReference type="PROSITE" id="PS50110">
    <property type="entry name" value="RESPONSE_REGULATORY"/>
    <property type="match status" value="1"/>
</dbReference>
<feature type="modified residue" description="4-aspartylphosphate" evidence="1">
    <location>
        <position position="55"/>
    </location>
</feature>
<proteinExistence type="predicted"/>
<evidence type="ECO:0000256" key="1">
    <source>
        <dbReference type="PROSITE-ProRule" id="PRU00169"/>
    </source>
</evidence>
<dbReference type="SMART" id="SM00448">
    <property type="entry name" value="REC"/>
    <property type="match status" value="1"/>
</dbReference>
<reference evidence="4 5" key="1">
    <citation type="submission" date="2015-10" db="EMBL/GenBank/DDBJ databases">
        <authorList>
            <person name="Gilbert D.G."/>
        </authorList>
    </citation>
    <scope>NUCLEOTIDE SEQUENCE [LARGE SCALE GENOMIC DNA]</scope>
    <source>
        <strain evidence="4">COMA1</strain>
    </source>
</reference>
<dbReference type="Pfam" id="PF00072">
    <property type="entry name" value="Response_reg"/>
    <property type="match status" value="1"/>
</dbReference>
<dbReference type="InterPro" id="IPR014626">
    <property type="entry name" value="Sig_transdc_resp-reg_put"/>
</dbReference>